<evidence type="ECO:0000256" key="2">
    <source>
        <dbReference type="ARBA" id="ARBA00022605"/>
    </source>
</evidence>
<dbReference type="Proteomes" id="UP000886757">
    <property type="component" value="Unassembled WGS sequence"/>
</dbReference>
<dbReference type="Gene3D" id="3.40.1160.10">
    <property type="entry name" value="Acetylglutamate kinase-like"/>
    <property type="match status" value="1"/>
</dbReference>
<evidence type="ECO:0000256" key="8">
    <source>
        <dbReference type="HAMAP-Rule" id="MF_00456"/>
    </source>
</evidence>
<feature type="binding site" evidence="8">
    <location>
        <position position="61"/>
    </location>
    <ligand>
        <name>substrate</name>
    </ligand>
</feature>
<comment type="subcellular location">
    <subcellularLocation>
        <location evidence="8">Cytoplasm</location>
    </subcellularLocation>
</comment>
<sequence length="285" mass="31188">MNAKTQHRAGLKDKKRIVIKIGSSSITHAETGALNFTKLEILVREICDLKNMGKDVILVSSGAIAVGRQAAGFHHRPQKVSEKQACAAIGQAQLLMIYQKLFSEYGHQAAQILMTKDTMLDNLSRKNATNTFEELLKMGAIPIVNENDTISTYEIKFGDNDTLSAIVAALVHADLLILLSDINGLYTDDPRKNPQAEFIEVVEEVDDRLMEMGKGSSTDVGTGGMATKLLAARIATASGADMIIANGEDFHILHRIIQGKPCGTMFCGKHDENFYLIDVLEDEKL</sequence>
<proteinExistence type="inferred from homology"/>
<keyword evidence="1 8" id="KW-0963">Cytoplasm</keyword>
<dbReference type="EC" id="2.7.2.11" evidence="8"/>
<evidence type="ECO:0000256" key="7">
    <source>
        <dbReference type="ARBA" id="ARBA00022840"/>
    </source>
</evidence>
<dbReference type="InterPro" id="IPR041739">
    <property type="entry name" value="G5K_ProB"/>
</dbReference>
<evidence type="ECO:0000256" key="4">
    <source>
        <dbReference type="ARBA" id="ARBA00022679"/>
    </source>
</evidence>
<dbReference type="InterPro" id="IPR001057">
    <property type="entry name" value="Glu/AcGlu_kinase"/>
</dbReference>
<dbReference type="GO" id="GO:0004349">
    <property type="term" value="F:glutamate 5-kinase activity"/>
    <property type="evidence" value="ECO:0007669"/>
    <property type="project" value="UniProtKB-UniRule"/>
</dbReference>
<dbReference type="EMBL" id="DVGK01000031">
    <property type="protein sequence ID" value="HIR12757.1"/>
    <property type="molecule type" value="Genomic_DNA"/>
</dbReference>
<dbReference type="GO" id="GO:0005829">
    <property type="term" value="C:cytosol"/>
    <property type="evidence" value="ECO:0007669"/>
    <property type="project" value="TreeGrafter"/>
</dbReference>
<dbReference type="PIRSF" id="PIRSF000729">
    <property type="entry name" value="GK"/>
    <property type="match status" value="1"/>
</dbReference>
<reference evidence="10" key="1">
    <citation type="submission" date="2020-10" db="EMBL/GenBank/DDBJ databases">
        <authorList>
            <person name="Gilroy R."/>
        </authorList>
    </citation>
    <scope>NUCLEOTIDE SEQUENCE</scope>
    <source>
        <strain evidence="10">ChiSjej4B22-8148</strain>
    </source>
</reference>
<dbReference type="HAMAP" id="MF_00456">
    <property type="entry name" value="ProB"/>
    <property type="match status" value="1"/>
</dbReference>
<dbReference type="NCBIfam" id="TIGR01027">
    <property type="entry name" value="proB"/>
    <property type="match status" value="1"/>
</dbReference>
<dbReference type="InterPro" id="IPR001048">
    <property type="entry name" value="Asp/Glu/Uridylate_kinase"/>
</dbReference>
<evidence type="ECO:0000313" key="10">
    <source>
        <dbReference type="EMBL" id="HIR12757.1"/>
    </source>
</evidence>
<evidence type="ECO:0000259" key="9">
    <source>
        <dbReference type="Pfam" id="PF00696"/>
    </source>
</evidence>
<accession>A0A9D1ACB6</accession>
<comment type="similarity">
    <text evidence="8">Belongs to the glutamate 5-kinase family.</text>
</comment>
<keyword evidence="2 8" id="KW-0028">Amino-acid biosynthesis</keyword>
<feature type="binding site" evidence="8">
    <location>
        <position position="160"/>
    </location>
    <ligand>
        <name>substrate</name>
    </ligand>
</feature>
<feature type="binding site" evidence="8">
    <location>
        <position position="20"/>
    </location>
    <ligand>
        <name>ATP</name>
        <dbReference type="ChEBI" id="CHEBI:30616"/>
    </ligand>
</feature>
<comment type="function">
    <text evidence="8">Catalyzes the transfer of a phosphate group to glutamate to form L-glutamate 5-phosphate.</text>
</comment>
<dbReference type="InterPro" id="IPR005715">
    <property type="entry name" value="Glu_5kinase/COase_Synthase"/>
</dbReference>
<dbReference type="PANTHER" id="PTHR43654">
    <property type="entry name" value="GLUTAMATE 5-KINASE"/>
    <property type="match status" value="1"/>
</dbReference>
<name>A0A9D1ACB6_9FIRM</name>
<dbReference type="InterPro" id="IPR019797">
    <property type="entry name" value="Glutamate_5-kinase_CS"/>
</dbReference>
<dbReference type="Pfam" id="PF00696">
    <property type="entry name" value="AA_kinase"/>
    <property type="match status" value="1"/>
</dbReference>
<dbReference type="GO" id="GO:0055129">
    <property type="term" value="P:L-proline biosynthetic process"/>
    <property type="evidence" value="ECO:0007669"/>
    <property type="project" value="UniProtKB-UniRule"/>
</dbReference>
<dbReference type="CDD" id="cd04242">
    <property type="entry name" value="AAK_G5K_ProB"/>
    <property type="match status" value="1"/>
</dbReference>
<dbReference type="SUPFAM" id="SSF53633">
    <property type="entry name" value="Carbamate kinase-like"/>
    <property type="match status" value="1"/>
</dbReference>
<feature type="binding site" evidence="8">
    <location>
        <begin position="222"/>
        <end position="228"/>
    </location>
    <ligand>
        <name>ATP</name>
        <dbReference type="ChEBI" id="CHEBI:30616"/>
    </ligand>
</feature>
<dbReference type="PROSITE" id="PS00902">
    <property type="entry name" value="GLUTAMATE_5_KINASE"/>
    <property type="match status" value="1"/>
</dbReference>
<evidence type="ECO:0000313" key="11">
    <source>
        <dbReference type="Proteomes" id="UP000886757"/>
    </source>
</evidence>
<evidence type="ECO:0000256" key="6">
    <source>
        <dbReference type="ARBA" id="ARBA00022777"/>
    </source>
</evidence>
<keyword evidence="5 8" id="KW-0547">Nucleotide-binding</keyword>
<feature type="domain" description="Aspartate/glutamate/uridylate kinase" evidence="9">
    <location>
        <begin position="15"/>
        <end position="246"/>
    </location>
</feature>
<feature type="binding site" evidence="8">
    <location>
        <position position="148"/>
    </location>
    <ligand>
        <name>substrate</name>
    </ligand>
</feature>
<evidence type="ECO:0000256" key="5">
    <source>
        <dbReference type="ARBA" id="ARBA00022741"/>
    </source>
</evidence>
<dbReference type="GO" id="GO:0005524">
    <property type="term" value="F:ATP binding"/>
    <property type="evidence" value="ECO:0007669"/>
    <property type="project" value="UniProtKB-KW"/>
</dbReference>
<reference evidence="10" key="2">
    <citation type="journal article" date="2021" name="PeerJ">
        <title>Extensive microbial diversity within the chicken gut microbiome revealed by metagenomics and culture.</title>
        <authorList>
            <person name="Gilroy R."/>
            <person name="Ravi A."/>
            <person name="Getino M."/>
            <person name="Pursley I."/>
            <person name="Horton D.L."/>
            <person name="Alikhan N.F."/>
            <person name="Baker D."/>
            <person name="Gharbi K."/>
            <person name="Hall N."/>
            <person name="Watson M."/>
            <person name="Adriaenssens E.M."/>
            <person name="Foster-Nyarko E."/>
            <person name="Jarju S."/>
            <person name="Secka A."/>
            <person name="Antonio M."/>
            <person name="Oren A."/>
            <person name="Chaudhuri R.R."/>
            <person name="La Ragione R."/>
            <person name="Hildebrand F."/>
            <person name="Pallen M.J."/>
        </authorList>
    </citation>
    <scope>NUCLEOTIDE SEQUENCE</scope>
    <source>
        <strain evidence="10">ChiSjej4B22-8148</strain>
    </source>
</reference>
<keyword evidence="3 8" id="KW-0641">Proline biosynthesis</keyword>
<comment type="caution">
    <text evidence="10">The sequence shown here is derived from an EMBL/GenBank/DDBJ whole genome shotgun (WGS) entry which is preliminary data.</text>
</comment>
<keyword evidence="6 8" id="KW-0418">Kinase</keyword>
<feature type="binding site" evidence="8">
    <location>
        <begin position="180"/>
        <end position="181"/>
    </location>
    <ligand>
        <name>ATP</name>
        <dbReference type="ChEBI" id="CHEBI:30616"/>
    </ligand>
</feature>
<dbReference type="InterPro" id="IPR011529">
    <property type="entry name" value="Glu_5kinase"/>
</dbReference>
<dbReference type="PANTHER" id="PTHR43654:SF1">
    <property type="entry name" value="ISOPENTENYL PHOSPHATE KINASE"/>
    <property type="match status" value="1"/>
</dbReference>
<comment type="catalytic activity">
    <reaction evidence="8">
        <text>L-glutamate + ATP = L-glutamyl 5-phosphate + ADP</text>
        <dbReference type="Rhea" id="RHEA:14877"/>
        <dbReference type="ChEBI" id="CHEBI:29985"/>
        <dbReference type="ChEBI" id="CHEBI:30616"/>
        <dbReference type="ChEBI" id="CHEBI:58274"/>
        <dbReference type="ChEBI" id="CHEBI:456216"/>
        <dbReference type="EC" id="2.7.2.11"/>
    </reaction>
</comment>
<organism evidence="10 11">
    <name type="scientific">Candidatus Choladousia intestinavium</name>
    <dbReference type="NCBI Taxonomy" id="2840727"/>
    <lineage>
        <taxon>Bacteria</taxon>
        <taxon>Bacillati</taxon>
        <taxon>Bacillota</taxon>
        <taxon>Clostridia</taxon>
        <taxon>Lachnospirales</taxon>
        <taxon>Lachnospiraceae</taxon>
        <taxon>Lachnospiraceae incertae sedis</taxon>
        <taxon>Candidatus Choladousia</taxon>
    </lineage>
</organism>
<dbReference type="InterPro" id="IPR036393">
    <property type="entry name" value="AceGlu_kinase-like_sf"/>
</dbReference>
<dbReference type="PRINTS" id="PR00474">
    <property type="entry name" value="GLU5KINASE"/>
</dbReference>
<evidence type="ECO:0000256" key="1">
    <source>
        <dbReference type="ARBA" id="ARBA00022490"/>
    </source>
</evidence>
<dbReference type="AlphaFoldDB" id="A0A9D1ACB6"/>
<keyword evidence="7 8" id="KW-0067">ATP-binding</keyword>
<keyword evidence="4 8" id="KW-0808">Transferase</keyword>
<evidence type="ECO:0000256" key="3">
    <source>
        <dbReference type="ARBA" id="ARBA00022650"/>
    </source>
</evidence>
<gene>
    <name evidence="8 10" type="primary">proB</name>
    <name evidence="10" type="ORF">IAB31_02395</name>
</gene>
<comment type="pathway">
    <text evidence="8">Amino-acid biosynthesis; L-proline biosynthesis; L-glutamate 5-semialdehyde from L-glutamate: step 1/2.</text>
</comment>
<dbReference type="FunFam" id="3.40.1160.10:FF:000018">
    <property type="entry name" value="Glutamate 5-kinase"/>
    <property type="match status" value="1"/>
</dbReference>
<protein>
    <recommendedName>
        <fullName evidence="8">Glutamate 5-kinase</fullName>
        <ecNumber evidence="8">2.7.2.11</ecNumber>
    </recommendedName>
    <alternativeName>
        <fullName evidence="8">Gamma-glutamyl kinase</fullName>
        <shortName evidence="8">GK</shortName>
    </alternativeName>
</protein>